<dbReference type="EnsemblPlants" id="ORUFI02G10000.2">
    <property type="protein sequence ID" value="ORUFI02G10000.2"/>
    <property type="gene ID" value="ORUFI02G10000"/>
</dbReference>
<dbReference type="Gramene" id="ORUFI02G10000.2">
    <property type="protein sequence ID" value="ORUFI02G10000.2"/>
    <property type="gene ID" value="ORUFI02G10000"/>
</dbReference>
<reference evidence="2" key="1">
    <citation type="submission" date="2013-06" db="EMBL/GenBank/DDBJ databases">
        <authorList>
            <person name="Zhao Q."/>
        </authorList>
    </citation>
    <scope>NUCLEOTIDE SEQUENCE</scope>
    <source>
        <strain evidence="2">cv. W1943</strain>
    </source>
</reference>
<protein>
    <submittedName>
        <fullName evidence="1">Uncharacterized protein</fullName>
    </submittedName>
</protein>
<name>A0A0E0NC71_ORYRU</name>
<keyword evidence="2" id="KW-1185">Reference proteome</keyword>
<reference evidence="1" key="2">
    <citation type="submission" date="2015-06" db="UniProtKB">
        <authorList>
            <consortium name="EnsemblPlants"/>
        </authorList>
    </citation>
    <scope>IDENTIFICATION</scope>
</reference>
<dbReference type="Proteomes" id="UP000008022">
    <property type="component" value="Unassembled WGS sequence"/>
</dbReference>
<dbReference type="AlphaFoldDB" id="A0A0E0NC71"/>
<accession>A0A0E0NC71</accession>
<evidence type="ECO:0000313" key="1">
    <source>
        <dbReference type="EnsemblPlants" id="ORUFI02G10000.2"/>
    </source>
</evidence>
<sequence>MKLKALSDNHRGTVKPCETFWKERTLRQRSSVVVQTEIFDFVGKHVPFTPTFGKIREAHVQK</sequence>
<evidence type="ECO:0000313" key="2">
    <source>
        <dbReference type="Proteomes" id="UP000008022"/>
    </source>
</evidence>
<proteinExistence type="predicted"/>
<organism evidence="1 2">
    <name type="scientific">Oryza rufipogon</name>
    <name type="common">Brownbeard rice</name>
    <name type="synonym">Asian wild rice</name>
    <dbReference type="NCBI Taxonomy" id="4529"/>
    <lineage>
        <taxon>Eukaryota</taxon>
        <taxon>Viridiplantae</taxon>
        <taxon>Streptophyta</taxon>
        <taxon>Embryophyta</taxon>
        <taxon>Tracheophyta</taxon>
        <taxon>Spermatophyta</taxon>
        <taxon>Magnoliopsida</taxon>
        <taxon>Liliopsida</taxon>
        <taxon>Poales</taxon>
        <taxon>Poaceae</taxon>
        <taxon>BOP clade</taxon>
        <taxon>Oryzoideae</taxon>
        <taxon>Oryzeae</taxon>
        <taxon>Oryzinae</taxon>
        <taxon>Oryza</taxon>
    </lineage>
</organism>